<dbReference type="InterPro" id="IPR011059">
    <property type="entry name" value="Metal-dep_hydrolase_composite"/>
</dbReference>
<proteinExistence type="predicted"/>
<reference evidence="2 3" key="1">
    <citation type="submission" date="2019-09" db="EMBL/GenBank/DDBJ databases">
        <title>Phylogeny of genus Pseudoclavibacter and closely related genus.</title>
        <authorList>
            <person name="Li Y."/>
        </authorList>
    </citation>
    <scope>NUCLEOTIDE SEQUENCE [LARGE SCALE GENOMIC DNA]</scope>
    <source>
        <strain evidence="2 3">THG-MD12</strain>
    </source>
</reference>
<evidence type="ECO:0000259" key="1">
    <source>
        <dbReference type="Pfam" id="PF07969"/>
    </source>
</evidence>
<dbReference type="GO" id="GO:0016810">
    <property type="term" value="F:hydrolase activity, acting on carbon-nitrogen (but not peptide) bonds"/>
    <property type="evidence" value="ECO:0007669"/>
    <property type="project" value="InterPro"/>
</dbReference>
<organism evidence="2 3">
    <name type="scientific">Pseudoclavibacter terrae</name>
    <dbReference type="NCBI Taxonomy" id="1530195"/>
    <lineage>
        <taxon>Bacteria</taxon>
        <taxon>Bacillati</taxon>
        <taxon>Actinomycetota</taxon>
        <taxon>Actinomycetes</taxon>
        <taxon>Micrococcales</taxon>
        <taxon>Microbacteriaceae</taxon>
        <taxon>Pseudoclavibacter</taxon>
    </lineage>
</organism>
<sequence>MTTTLYLNARVFQGAASGDPVDAVDAVDAGAFVVRDGVFAFVGSEADARDFAPAPDSTVDLGGQLVLPGVTDAHTHLVMMGEALGQVGLTDARDLAGIQRLLAEARAADPDARVLRGRGWLFDSIPGGAPTAAMIDEVVPDVPVYLDANDYHSCWVNSAALRELGITRDTPDPSGGRIERDADGEPSGMLYETAAVEYAWVQRDLAMTDADRDAAVERVLAAYSEAGVTGVVDMALNEVALEALQRAAERRGGELPLRVAAHWLVSNADDDATNLEQVERAASLAASFSSPWLRVVGIKLILDGTIDACTAAMSQPYSDGSNADTIWPAERLFPVVTAADAAGLQIAMHAIGDAASSMALDALEHAFEANGDIVRRHRIEHLEYAAPGTAERMAALGVTASMQPVHADPAILGNWIAQLDDDRVERGFAWHEYEDAQATLAFSTDAPTAPYGPLANLYVAATRESALDPSFPAAQTLGRTVPIERAIVHATRDAAASVGDASWRGEIREGFAADFFVIDTDVLSEPAASLLTARTVLTVVAGRVTFEAGGRA</sequence>
<evidence type="ECO:0000313" key="3">
    <source>
        <dbReference type="Proteomes" id="UP000490386"/>
    </source>
</evidence>
<dbReference type="PANTHER" id="PTHR22642:SF20">
    <property type="entry name" value="AMIDOHYDROLASE 3 DOMAIN-CONTAINING PROTEIN"/>
    <property type="match status" value="1"/>
</dbReference>
<evidence type="ECO:0000313" key="2">
    <source>
        <dbReference type="EMBL" id="KAB1637104.1"/>
    </source>
</evidence>
<protein>
    <submittedName>
        <fullName evidence="2">Amidohydrolase</fullName>
    </submittedName>
</protein>
<gene>
    <name evidence="2" type="ORF">F8O03_12470</name>
</gene>
<comment type="caution">
    <text evidence="2">The sequence shown here is derived from an EMBL/GenBank/DDBJ whole genome shotgun (WGS) entry which is preliminary data.</text>
</comment>
<dbReference type="SUPFAM" id="SSF51556">
    <property type="entry name" value="Metallo-dependent hydrolases"/>
    <property type="match status" value="1"/>
</dbReference>
<dbReference type="Gene3D" id="3.10.310.70">
    <property type="match status" value="1"/>
</dbReference>
<dbReference type="RefSeq" id="WP_151424144.1">
    <property type="nucleotide sequence ID" value="NZ_WBJX01000004.1"/>
</dbReference>
<keyword evidence="3" id="KW-1185">Reference proteome</keyword>
<dbReference type="Proteomes" id="UP000490386">
    <property type="component" value="Unassembled WGS sequence"/>
</dbReference>
<dbReference type="OrthoDB" id="3238066at2"/>
<dbReference type="EMBL" id="WBJX01000004">
    <property type="protein sequence ID" value="KAB1637104.1"/>
    <property type="molecule type" value="Genomic_DNA"/>
</dbReference>
<name>A0A7J5B243_9MICO</name>
<dbReference type="SUPFAM" id="SSF51338">
    <property type="entry name" value="Composite domain of metallo-dependent hydrolases"/>
    <property type="match status" value="1"/>
</dbReference>
<dbReference type="InterPro" id="IPR013108">
    <property type="entry name" value="Amidohydro_3"/>
</dbReference>
<dbReference type="AlphaFoldDB" id="A0A7J5B243"/>
<dbReference type="Gene3D" id="3.20.20.140">
    <property type="entry name" value="Metal-dependent hydrolases"/>
    <property type="match status" value="1"/>
</dbReference>
<dbReference type="InterPro" id="IPR033932">
    <property type="entry name" value="YtcJ-like"/>
</dbReference>
<dbReference type="PANTHER" id="PTHR22642">
    <property type="entry name" value="IMIDAZOLONEPROPIONASE"/>
    <property type="match status" value="1"/>
</dbReference>
<dbReference type="Pfam" id="PF07969">
    <property type="entry name" value="Amidohydro_3"/>
    <property type="match status" value="1"/>
</dbReference>
<dbReference type="CDD" id="cd01300">
    <property type="entry name" value="YtcJ_like"/>
    <property type="match status" value="1"/>
</dbReference>
<feature type="domain" description="Amidohydrolase 3" evidence="1">
    <location>
        <begin position="58"/>
        <end position="546"/>
    </location>
</feature>
<accession>A0A7J5B243</accession>
<dbReference type="Gene3D" id="2.30.40.10">
    <property type="entry name" value="Urease, subunit C, domain 1"/>
    <property type="match status" value="1"/>
</dbReference>
<dbReference type="InterPro" id="IPR032466">
    <property type="entry name" value="Metal_Hydrolase"/>
</dbReference>
<keyword evidence="2" id="KW-0378">Hydrolase</keyword>